<organism evidence="2 3">
    <name type="scientific">Acinetobacter variabilis</name>
    <dbReference type="NCBI Taxonomy" id="70346"/>
    <lineage>
        <taxon>Bacteria</taxon>
        <taxon>Pseudomonadati</taxon>
        <taxon>Pseudomonadota</taxon>
        <taxon>Gammaproteobacteria</taxon>
        <taxon>Moraxellales</taxon>
        <taxon>Moraxellaceae</taxon>
        <taxon>Acinetobacter</taxon>
    </lineage>
</organism>
<dbReference type="EMBL" id="APRS01000001">
    <property type="protein sequence ID" value="ENX11772.1"/>
    <property type="molecule type" value="Genomic_DNA"/>
</dbReference>
<dbReference type="Pfam" id="PF00534">
    <property type="entry name" value="Glycos_transf_1"/>
    <property type="match status" value="1"/>
</dbReference>
<dbReference type="CDD" id="cd03811">
    <property type="entry name" value="GT4_GT28_WabH-like"/>
    <property type="match status" value="1"/>
</dbReference>
<reference evidence="2 3" key="1">
    <citation type="submission" date="2013-02" db="EMBL/GenBank/DDBJ databases">
        <title>The Genome Sequence of Acinetobacter sp. NIPH 2171.</title>
        <authorList>
            <consortium name="The Broad Institute Genome Sequencing Platform"/>
            <consortium name="The Broad Institute Genome Sequencing Center for Infectious Disease"/>
            <person name="Cerqueira G."/>
            <person name="Feldgarden M."/>
            <person name="Courvalin P."/>
            <person name="Perichon B."/>
            <person name="Grillot-Courvalin C."/>
            <person name="Clermont D."/>
            <person name="Rocha E."/>
            <person name="Yoon E.-J."/>
            <person name="Nemec A."/>
            <person name="Walker B."/>
            <person name="Young S.K."/>
            <person name="Zeng Q."/>
            <person name="Gargeya S."/>
            <person name="Fitzgerald M."/>
            <person name="Haas B."/>
            <person name="Abouelleil A."/>
            <person name="Alvarado L."/>
            <person name="Arachchi H.M."/>
            <person name="Berlin A.M."/>
            <person name="Chapman S.B."/>
            <person name="Dewar J."/>
            <person name="Goldberg J."/>
            <person name="Griggs A."/>
            <person name="Gujja S."/>
            <person name="Hansen M."/>
            <person name="Howarth C."/>
            <person name="Imamovic A."/>
            <person name="Larimer J."/>
            <person name="McCowan C."/>
            <person name="Murphy C."/>
            <person name="Neiman D."/>
            <person name="Pearson M."/>
            <person name="Priest M."/>
            <person name="Roberts A."/>
            <person name="Saif S."/>
            <person name="Shea T."/>
            <person name="Sisk P."/>
            <person name="Sykes S."/>
            <person name="Wortman J."/>
            <person name="Nusbaum C."/>
            <person name="Birren B."/>
        </authorList>
    </citation>
    <scope>NUCLEOTIDE SEQUENCE [LARGE SCALE GENOMIC DNA]</scope>
    <source>
        <strain evidence="2 3">NIPH 2171</strain>
    </source>
</reference>
<dbReference type="Gene3D" id="3.40.50.2000">
    <property type="entry name" value="Glycogen Phosphorylase B"/>
    <property type="match status" value="2"/>
</dbReference>
<dbReference type="GO" id="GO:0016757">
    <property type="term" value="F:glycosyltransferase activity"/>
    <property type="evidence" value="ECO:0007669"/>
    <property type="project" value="InterPro"/>
</dbReference>
<dbReference type="InterPro" id="IPR001296">
    <property type="entry name" value="Glyco_trans_1"/>
</dbReference>
<dbReference type="SUPFAM" id="SSF53756">
    <property type="entry name" value="UDP-Glycosyltransferase/glycogen phosphorylase"/>
    <property type="match status" value="1"/>
</dbReference>
<comment type="caution">
    <text evidence="2">The sequence shown here is derived from an EMBL/GenBank/DDBJ whole genome shotgun (WGS) entry which is preliminary data.</text>
</comment>
<proteinExistence type="predicted"/>
<evidence type="ECO:0000313" key="3">
    <source>
        <dbReference type="Proteomes" id="UP000013101"/>
    </source>
</evidence>
<dbReference type="RefSeq" id="WP_005232086.1">
    <property type="nucleotide sequence ID" value="NZ_CP083658.1"/>
</dbReference>
<evidence type="ECO:0000313" key="2">
    <source>
        <dbReference type="EMBL" id="ENX11772.1"/>
    </source>
</evidence>
<dbReference type="HOGENOM" id="CLU_009583_0_0_6"/>
<name>N9PAB1_9GAMM</name>
<dbReference type="STRING" id="70346.F897_00048"/>
<dbReference type="Proteomes" id="UP000013101">
    <property type="component" value="Unassembled WGS sequence"/>
</dbReference>
<gene>
    <name evidence="2" type="ORF">F897_00048</name>
</gene>
<dbReference type="PATRIC" id="fig|1217693.3.peg.42"/>
<dbReference type="AlphaFoldDB" id="N9PAB1"/>
<protein>
    <recommendedName>
        <fullName evidence="1">Glycosyl transferase family 1 domain-containing protein</fullName>
    </recommendedName>
</protein>
<accession>N9PAB1</accession>
<sequence>MKDQKKILFIIDHLKGGGAEIMTLNLAKKLQERGYEINIITLININNYKEKTMSFNIQSIDFPIKFVSGKLLIDKKLESSKKEQLQSLIDEIKPEAVILTIWYAYLSISFINHPNIWIWSQADILPEFNKTLNPIKILRNIYKKRKFINKFKEVFSNKNFIVLNKDLKLKYSQILENSNINVIYNGLNLKDTIQSEKKEKVWDICYVGRLSPSKQIEHALFALKNSHIIKNMIIIGDGARKDKLLKLVNQLNISDRVHFTGWVDEPIEYIKKSKILVLPSQTEGFGLVIGEALLNGTHVVAYNCSEGVSHQFFTPDMQRGLVQPNNRAELKNSIEDILENPYQIPPNLSERYDIKEMADKFIKLID</sequence>
<feature type="domain" description="Glycosyl transferase family 1" evidence="1">
    <location>
        <begin position="194"/>
        <end position="347"/>
    </location>
</feature>
<dbReference type="OrthoDB" id="9792269at2"/>
<dbReference type="PANTHER" id="PTHR12526">
    <property type="entry name" value="GLYCOSYLTRANSFERASE"/>
    <property type="match status" value="1"/>
</dbReference>
<evidence type="ECO:0000259" key="1">
    <source>
        <dbReference type="Pfam" id="PF00534"/>
    </source>
</evidence>
<dbReference type="GO" id="GO:1901135">
    <property type="term" value="P:carbohydrate derivative metabolic process"/>
    <property type="evidence" value="ECO:0007669"/>
    <property type="project" value="UniProtKB-ARBA"/>
</dbReference>